<evidence type="ECO:0000313" key="7">
    <source>
        <dbReference type="EMBL" id="WRT65692.1"/>
    </source>
</evidence>
<protein>
    <recommendedName>
        <fullName evidence="6">GATA-type domain-containing protein</fullName>
    </recommendedName>
</protein>
<reference evidence="7 8" key="1">
    <citation type="submission" date="2024-01" db="EMBL/GenBank/DDBJ databases">
        <title>Comparative genomics of Cryptococcus and Kwoniella reveals pathogenesis evolution and contrasting modes of karyotype evolution via chromosome fusion or intercentromeric recombination.</title>
        <authorList>
            <person name="Coelho M.A."/>
            <person name="David-Palma M."/>
            <person name="Shea T."/>
            <person name="Bowers K."/>
            <person name="McGinley-Smith S."/>
            <person name="Mohammad A.W."/>
            <person name="Gnirke A."/>
            <person name="Yurkov A.M."/>
            <person name="Nowrousian M."/>
            <person name="Sun S."/>
            <person name="Cuomo C.A."/>
            <person name="Heitman J."/>
        </authorList>
    </citation>
    <scope>NUCLEOTIDE SEQUENCE [LARGE SCALE GENOMIC DNA]</scope>
    <source>
        <strain evidence="7">CBS 11374</strain>
    </source>
</reference>
<evidence type="ECO:0000313" key="8">
    <source>
        <dbReference type="Proteomes" id="UP001329825"/>
    </source>
</evidence>
<sequence length="580" mass="61408">MSRRISITRDIANIGYTSYQPVPASSESTSASSEATSSPYIPTPSSSSELPLPETSTSTSNSNRNRSEYQHQHQRTFSQSQRYQHQHQHQQQRISNGSEPRSGPRSGSGSGSGLGLGTFLSSYYYPESTNRIMNDNMSASSSGEPEEPMGRFGFGWDGIRSGGDLLEGVNLLSPSPRSSSSNLNNSGGGGYTNQGPDGHTSPSIMDLAGSSVPHIREPPTVQSAFTIHNPWNENTGGNGSGSGSNSAFSGGNSSSNSSGLRTWQPGPSSSSLSQSSQLSPSQQQQQQQQQQHQASHVHHQSSVSPSIINRQISASPHLSHLAPSNPNQSPYSNSKHSASASPVTSGSMLPPPNPNSNPMSMGRSWSEPTIPENTPHSAGYPGIMYGNVPLPEGYSTTPPFGGRSIDHVKIGPDEYSQAIEMYNYLLSAIPHISPSSQSSPPDQSSSANKQSFESLISLASDSYHLLTGLSPPPLPSLSISEPPTSASLQKGKRRNSNSTPKGTSGSAPEGGSKKVTTKCLGCGATETPEWRRGPMGPRTLCNACGLVHMKLQRKKKKAEEKARIAAAAVSEQVGVQQLRS</sequence>
<dbReference type="Proteomes" id="UP001329825">
    <property type="component" value="Chromosome 3"/>
</dbReference>
<organism evidence="7 8">
    <name type="scientific">Kwoniella shivajii</name>
    <dbReference type="NCBI Taxonomy" id="564305"/>
    <lineage>
        <taxon>Eukaryota</taxon>
        <taxon>Fungi</taxon>
        <taxon>Dikarya</taxon>
        <taxon>Basidiomycota</taxon>
        <taxon>Agaricomycotina</taxon>
        <taxon>Tremellomycetes</taxon>
        <taxon>Tremellales</taxon>
        <taxon>Cryptococcaceae</taxon>
        <taxon>Kwoniella</taxon>
    </lineage>
</organism>
<dbReference type="CDD" id="cd00202">
    <property type="entry name" value="ZnF_GATA"/>
    <property type="match status" value="1"/>
</dbReference>
<accession>A0ABZ1CVB3</accession>
<feature type="compositionally biased region" description="Polar residues" evidence="5">
    <location>
        <begin position="220"/>
        <end position="235"/>
    </location>
</feature>
<feature type="region of interest" description="Disordered" evidence="5">
    <location>
        <begin position="135"/>
        <end position="155"/>
    </location>
</feature>
<evidence type="ECO:0000256" key="2">
    <source>
        <dbReference type="ARBA" id="ARBA00022771"/>
    </source>
</evidence>
<dbReference type="RefSeq" id="XP_062790432.1">
    <property type="nucleotide sequence ID" value="XM_062934381.1"/>
</dbReference>
<dbReference type="Gene3D" id="3.30.50.10">
    <property type="entry name" value="Erythroid Transcription Factor GATA-1, subunit A"/>
    <property type="match status" value="1"/>
</dbReference>
<feature type="region of interest" description="Disordered" evidence="5">
    <location>
        <begin position="317"/>
        <end position="378"/>
    </location>
</feature>
<dbReference type="SUPFAM" id="SSF57716">
    <property type="entry name" value="Glucocorticoid receptor-like (DNA-binding domain)"/>
    <property type="match status" value="1"/>
</dbReference>
<dbReference type="Pfam" id="PF00320">
    <property type="entry name" value="GATA"/>
    <property type="match status" value="1"/>
</dbReference>
<keyword evidence="1" id="KW-0479">Metal-binding</keyword>
<dbReference type="GeneID" id="87954768"/>
<keyword evidence="8" id="KW-1185">Reference proteome</keyword>
<feature type="compositionally biased region" description="Low complexity" evidence="5">
    <location>
        <begin position="243"/>
        <end position="259"/>
    </location>
</feature>
<feature type="compositionally biased region" description="Low complexity" evidence="5">
    <location>
        <begin position="323"/>
        <end position="334"/>
    </location>
</feature>
<feature type="region of interest" description="Disordered" evidence="5">
    <location>
        <begin position="168"/>
        <end position="304"/>
    </location>
</feature>
<feature type="compositionally biased region" description="Polar residues" evidence="5">
    <location>
        <begin position="335"/>
        <end position="346"/>
    </location>
</feature>
<evidence type="ECO:0000259" key="6">
    <source>
        <dbReference type="PROSITE" id="PS50114"/>
    </source>
</evidence>
<feature type="compositionally biased region" description="Low complexity" evidence="5">
    <location>
        <begin position="170"/>
        <end position="185"/>
    </location>
</feature>
<dbReference type="InterPro" id="IPR051140">
    <property type="entry name" value="GATA_TF"/>
</dbReference>
<feature type="domain" description="GATA-type" evidence="6">
    <location>
        <begin position="513"/>
        <end position="548"/>
    </location>
</feature>
<dbReference type="SMART" id="SM00401">
    <property type="entry name" value="ZnF_GATA"/>
    <property type="match status" value="1"/>
</dbReference>
<evidence type="ECO:0000256" key="3">
    <source>
        <dbReference type="ARBA" id="ARBA00022833"/>
    </source>
</evidence>
<dbReference type="EMBL" id="CP141883">
    <property type="protein sequence ID" value="WRT65692.1"/>
    <property type="molecule type" value="Genomic_DNA"/>
</dbReference>
<feature type="compositionally biased region" description="Low complexity" evidence="5">
    <location>
        <begin position="268"/>
        <end position="304"/>
    </location>
</feature>
<dbReference type="InterPro" id="IPR013088">
    <property type="entry name" value="Znf_NHR/GATA"/>
</dbReference>
<feature type="region of interest" description="Disordered" evidence="5">
    <location>
        <begin position="1"/>
        <end position="115"/>
    </location>
</feature>
<name>A0ABZ1CVB3_9TREE</name>
<proteinExistence type="predicted"/>
<feature type="compositionally biased region" description="Low complexity" evidence="5">
    <location>
        <begin position="476"/>
        <end position="485"/>
    </location>
</feature>
<evidence type="ECO:0000256" key="1">
    <source>
        <dbReference type="ARBA" id="ARBA00022723"/>
    </source>
</evidence>
<keyword evidence="2 4" id="KW-0863">Zinc-finger</keyword>
<gene>
    <name evidence="7" type="ORF">IL334_002637</name>
</gene>
<keyword evidence="3" id="KW-0862">Zinc</keyword>
<dbReference type="InterPro" id="IPR000679">
    <property type="entry name" value="Znf_GATA"/>
</dbReference>
<feature type="region of interest" description="Disordered" evidence="5">
    <location>
        <begin position="474"/>
        <end position="516"/>
    </location>
</feature>
<evidence type="ECO:0000256" key="5">
    <source>
        <dbReference type="SAM" id="MobiDB-lite"/>
    </source>
</evidence>
<evidence type="ECO:0000256" key="4">
    <source>
        <dbReference type="PROSITE-ProRule" id="PRU00094"/>
    </source>
</evidence>
<feature type="compositionally biased region" description="Low complexity" evidence="5">
    <location>
        <begin position="24"/>
        <end position="64"/>
    </location>
</feature>
<feature type="compositionally biased region" description="Gly residues" evidence="5">
    <location>
        <begin position="106"/>
        <end position="115"/>
    </location>
</feature>
<dbReference type="PANTHER" id="PTHR45658:SF132">
    <property type="entry name" value="BIOFILM REGULATOR 1"/>
    <property type="match status" value="1"/>
</dbReference>
<dbReference type="PANTHER" id="PTHR45658">
    <property type="entry name" value="GATA TRANSCRIPTION FACTOR"/>
    <property type="match status" value="1"/>
</dbReference>
<feature type="compositionally biased region" description="Polar residues" evidence="5">
    <location>
        <begin position="496"/>
        <end position="506"/>
    </location>
</feature>
<dbReference type="PROSITE" id="PS50114">
    <property type="entry name" value="GATA_ZN_FINGER_2"/>
    <property type="match status" value="1"/>
</dbReference>
<feature type="compositionally biased region" description="Low complexity" evidence="5">
    <location>
        <begin position="91"/>
        <end position="105"/>
    </location>
</feature>